<dbReference type="EMBL" id="JACJQL010000136">
    <property type="protein sequence ID" value="MBD2255828.1"/>
    <property type="molecule type" value="Genomic_DNA"/>
</dbReference>
<comment type="caution">
    <text evidence="1">The sequence shown here is derived from an EMBL/GenBank/DDBJ whole genome shotgun (WGS) entry which is preliminary data.</text>
</comment>
<accession>A0ABR8BPB5</accession>
<proteinExistence type="predicted"/>
<sequence>MTPLVLPEKAGEIPHQTIPHSEIAVPRIVASDLDSKESRFPLGNNFAKGAILVSTLRDRHFARAF</sequence>
<reference evidence="1 2" key="1">
    <citation type="journal article" date="2020" name="ISME J.">
        <title>Comparative genomics reveals insights into cyanobacterial evolution and habitat adaptation.</title>
        <authorList>
            <person name="Chen M.Y."/>
            <person name="Teng W.K."/>
            <person name="Zhao L."/>
            <person name="Hu C.X."/>
            <person name="Zhou Y.K."/>
            <person name="Han B.P."/>
            <person name="Song L.R."/>
            <person name="Shu W.S."/>
        </authorList>
    </citation>
    <scope>NUCLEOTIDE SEQUENCE [LARGE SCALE GENOMIC DNA]</scope>
    <source>
        <strain evidence="1 2">FACHB-3921</strain>
    </source>
</reference>
<protein>
    <submittedName>
        <fullName evidence="1">Uncharacterized protein</fullName>
    </submittedName>
</protein>
<evidence type="ECO:0000313" key="1">
    <source>
        <dbReference type="EMBL" id="MBD2255828.1"/>
    </source>
</evidence>
<keyword evidence="2" id="KW-1185">Reference proteome</keyword>
<gene>
    <name evidence="1" type="ORF">H6G14_32160</name>
</gene>
<organism evidence="1 2">
    <name type="scientific">Nostoc parmelioides FACHB-3921</name>
    <dbReference type="NCBI Taxonomy" id="2692909"/>
    <lineage>
        <taxon>Bacteria</taxon>
        <taxon>Bacillati</taxon>
        <taxon>Cyanobacteriota</taxon>
        <taxon>Cyanophyceae</taxon>
        <taxon>Nostocales</taxon>
        <taxon>Nostocaceae</taxon>
        <taxon>Nostoc</taxon>
    </lineage>
</organism>
<dbReference type="Proteomes" id="UP000621307">
    <property type="component" value="Unassembled WGS sequence"/>
</dbReference>
<dbReference type="RefSeq" id="WP_190573033.1">
    <property type="nucleotide sequence ID" value="NZ_JACJQL010000136.1"/>
</dbReference>
<evidence type="ECO:0000313" key="2">
    <source>
        <dbReference type="Proteomes" id="UP000621307"/>
    </source>
</evidence>
<name>A0ABR8BPB5_9NOSO</name>